<dbReference type="AlphaFoldDB" id="A0A1G6W9S4"/>
<dbReference type="Proteomes" id="UP000199494">
    <property type="component" value="Unassembled WGS sequence"/>
</dbReference>
<dbReference type="EMBL" id="FMZE01000010">
    <property type="protein sequence ID" value="SDD61795.1"/>
    <property type="molecule type" value="Genomic_DNA"/>
</dbReference>
<sequence>MISSYGIGKPAGFIGLAVGDVLGPCAAAGFHVEILSRTTRISLDLRHQPERIRLVVTDGLIEQAWWG</sequence>
<gene>
    <name evidence="1" type="ORF">SAMN05421630_110227</name>
</gene>
<name>A0A1G6W9S4_9PSEU</name>
<accession>A0A1G6W9S4</accession>
<evidence type="ECO:0000313" key="2">
    <source>
        <dbReference type="Proteomes" id="UP000199494"/>
    </source>
</evidence>
<keyword evidence="2" id="KW-1185">Reference proteome</keyword>
<dbReference type="RefSeq" id="WP_143021430.1">
    <property type="nucleotide sequence ID" value="NZ_FMZE01000010.1"/>
</dbReference>
<organism evidence="1 2">
    <name type="scientific">Prauserella marina</name>
    <dbReference type="NCBI Taxonomy" id="530584"/>
    <lineage>
        <taxon>Bacteria</taxon>
        <taxon>Bacillati</taxon>
        <taxon>Actinomycetota</taxon>
        <taxon>Actinomycetes</taxon>
        <taxon>Pseudonocardiales</taxon>
        <taxon>Pseudonocardiaceae</taxon>
        <taxon>Prauserella</taxon>
    </lineage>
</organism>
<evidence type="ECO:0000313" key="1">
    <source>
        <dbReference type="EMBL" id="SDD61795.1"/>
    </source>
</evidence>
<reference evidence="1 2" key="1">
    <citation type="submission" date="2016-10" db="EMBL/GenBank/DDBJ databases">
        <authorList>
            <person name="de Groot N.N."/>
        </authorList>
    </citation>
    <scope>NUCLEOTIDE SEQUENCE [LARGE SCALE GENOMIC DNA]</scope>
    <source>
        <strain evidence="1 2">CGMCC 4.5506</strain>
    </source>
</reference>
<protein>
    <submittedName>
        <fullName evidence="1">Uncharacterized protein</fullName>
    </submittedName>
</protein>
<proteinExistence type="predicted"/>